<feature type="domain" description="Mur ligase C-terminal" evidence="10">
    <location>
        <begin position="303"/>
        <end position="430"/>
    </location>
</feature>
<name>A0A6J7U9D9_9ZZZZ</name>
<dbReference type="PROSITE" id="PS01012">
    <property type="entry name" value="FOLYLPOLYGLU_SYNT_2"/>
    <property type="match status" value="1"/>
</dbReference>
<evidence type="ECO:0000256" key="4">
    <source>
        <dbReference type="ARBA" id="ARBA00022598"/>
    </source>
</evidence>
<evidence type="ECO:0000256" key="2">
    <source>
        <dbReference type="ARBA" id="ARBA00008276"/>
    </source>
</evidence>
<dbReference type="FunFam" id="3.40.1190.10:FF:000004">
    <property type="entry name" value="Dihydrofolate synthase/folylpolyglutamate synthase"/>
    <property type="match status" value="1"/>
</dbReference>
<dbReference type="Pfam" id="PF02875">
    <property type="entry name" value="Mur_ligase_C"/>
    <property type="match status" value="1"/>
</dbReference>
<proteinExistence type="inferred from homology"/>
<dbReference type="GO" id="GO:0005737">
    <property type="term" value="C:cytoplasm"/>
    <property type="evidence" value="ECO:0007669"/>
    <property type="project" value="TreeGrafter"/>
</dbReference>
<keyword evidence="6" id="KW-0547">Nucleotide-binding</keyword>
<protein>
    <submittedName>
        <fullName evidence="12">Unannotated protein</fullName>
    </submittedName>
</protein>
<keyword evidence="9" id="KW-0289">Folate biosynthesis</keyword>
<accession>A0A6J7U9D9</accession>
<gene>
    <name evidence="12" type="ORF">UFOPK4358_00464</name>
</gene>
<evidence type="ECO:0000256" key="8">
    <source>
        <dbReference type="ARBA" id="ARBA00022842"/>
    </source>
</evidence>
<evidence type="ECO:0000313" key="12">
    <source>
        <dbReference type="EMBL" id="CAB5062719.1"/>
    </source>
</evidence>
<comment type="subunit">
    <text evidence="3">Monomer.</text>
</comment>
<dbReference type="InterPro" id="IPR013221">
    <property type="entry name" value="Mur_ligase_cen"/>
</dbReference>
<evidence type="ECO:0000256" key="9">
    <source>
        <dbReference type="ARBA" id="ARBA00022909"/>
    </source>
</evidence>
<dbReference type="Gene3D" id="3.40.1190.10">
    <property type="entry name" value="Mur-like, catalytic domain"/>
    <property type="match status" value="1"/>
</dbReference>
<dbReference type="SUPFAM" id="SSF53244">
    <property type="entry name" value="MurD-like peptide ligases, peptide-binding domain"/>
    <property type="match status" value="1"/>
</dbReference>
<keyword evidence="7" id="KW-0067">ATP-binding</keyword>
<dbReference type="NCBIfam" id="TIGR01499">
    <property type="entry name" value="folC"/>
    <property type="match status" value="1"/>
</dbReference>
<feature type="domain" description="Mur ligase central" evidence="11">
    <location>
        <begin position="52"/>
        <end position="279"/>
    </location>
</feature>
<comment type="similarity">
    <text evidence="2">Belongs to the folylpolyglutamate synthase family.</text>
</comment>
<evidence type="ECO:0000256" key="7">
    <source>
        <dbReference type="ARBA" id="ARBA00022840"/>
    </source>
</evidence>
<dbReference type="GO" id="GO:0004326">
    <property type="term" value="F:tetrahydrofolylpolyglutamate synthase activity"/>
    <property type="evidence" value="ECO:0007669"/>
    <property type="project" value="InterPro"/>
</dbReference>
<dbReference type="EMBL" id="CAFBQQ010000052">
    <property type="protein sequence ID" value="CAB5062719.1"/>
    <property type="molecule type" value="Genomic_DNA"/>
</dbReference>
<evidence type="ECO:0000259" key="11">
    <source>
        <dbReference type="Pfam" id="PF08245"/>
    </source>
</evidence>
<keyword evidence="5" id="KW-0479">Metal-binding</keyword>
<dbReference type="PANTHER" id="PTHR11136">
    <property type="entry name" value="FOLYLPOLYGLUTAMATE SYNTHASE-RELATED"/>
    <property type="match status" value="1"/>
</dbReference>
<comment type="cofactor">
    <cofactor evidence="1">
        <name>Mg(2+)</name>
        <dbReference type="ChEBI" id="CHEBI:18420"/>
    </cofactor>
</comment>
<dbReference type="PIRSF" id="PIRSF001563">
    <property type="entry name" value="Folylpolyglu_synth"/>
    <property type="match status" value="1"/>
</dbReference>
<keyword evidence="8" id="KW-0460">Magnesium</keyword>
<evidence type="ECO:0000259" key="10">
    <source>
        <dbReference type="Pfam" id="PF02875"/>
    </source>
</evidence>
<dbReference type="AlphaFoldDB" id="A0A6J7U9D9"/>
<dbReference type="InterPro" id="IPR018109">
    <property type="entry name" value="Folylpolyglutamate_synth_CS"/>
</dbReference>
<dbReference type="GO" id="GO:0046656">
    <property type="term" value="P:folic acid biosynthetic process"/>
    <property type="evidence" value="ECO:0007669"/>
    <property type="project" value="UniProtKB-KW"/>
</dbReference>
<dbReference type="Pfam" id="PF08245">
    <property type="entry name" value="Mur_ligase_M"/>
    <property type="match status" value="1"/>
</dbReference>
<dbReference type="InterPro" id="IPR036615">
    <property type="entry name" value="Mur_ligase_C_dom_sf"/>
</dbReference>
<evidence type="ECO:0000256" key="3">
    <source>
        <dbReference type="ARBA" id="ARBA00011245"/>
    </source>
</evidence>
<evidence type="ECO:0000256" key="5">
    <source>
        <dbReference type="ARBA" id="ARBA00022723"/>
    </source>
</evidence>
<organism evidence="12">
    <name type="scientific">freshwater metagenome</name>
    <dbReference type="NCBI Taxonomy" id="449393"/>
    <lineage>
        <taxon>unclassified sequences</taxon>
        <taxon>metagenomes</taxon>
        <taxon>ecological metagenomes</taxon>
    </lineage>
</organism>
<keyword evidence="4" id="KW-0436">Ligase</keyword>
<dbReference type="InterPro" id="IPR036565">
    <property type="entry name" value="Mur-like_cat_sf"/>
</dbReference>
<dbReference type="InterPro" id="IPR001645">
    <property type="entry name" value="Folylpolyglutamate_synth"/>
</dbReference>
<dbReference type="GO" id="GO:0005524">
    <property type="term" value="F:ATP binding"/>
    <property type="evidence" value="ECO:0007669"/>
    <property type="project" value="UniProtKB-KW"/>
</dbReference>
<dbReference type="GO" id="GO:0008841">
    <property type="term" value="F:dihydrofolate synthase activity"/>
    <property type="evidence" value="ECO:0007669"/>
    <property type="project" value="TreeGrafter"/>
</dbReference>
<dbReference type="PROSITE" id="PS01011">
    <property type="entry name" value="FOLYLPOLYGLU_SYNT_1"/>
    <property type="match status" value="1"/>
</dbReference>
<dbReference type="Gene3D" id="3.90.190.20">
    <property type="entry name" value="Mur ligase, C-terminal domain"/>
    <property type="match status" value="1"/>
</dbReference>
<dbReference type="InterPro" id="IPR004101">
    <property type="entry name" value="Mur_ligase_C"/>
</dbReference>
<dbReference type="PANTHER" id="PTHR11136:SF0">
    <property type="entry name" value="DIHYDROFOLATE SYNTHETASE-RELATED"/>
    <property type="match status" value="1"/>
</dbReference>
<evidence type="ECO:0000256" key="1">
    <source>
        <dbReference type="ARBA" id="ARBA00001946"/>
    </source>
</evidence>
<reference evidence="12" key="1">
    <citation type="submission" date="2020-05" db="EMBL/GenBank/DDBJ databases">
        <authorList>
            <person name="Chiriac C."/>
            <person name="Salcher M."/>
            <person name="Ghai R."/>
            <person name="Kavagutti S V."/>
        </authorList>
    </citation>
    <scope>NUCLEOTIDE SEQUENCE</scope>
</reference>
<dbReference type="GO" id="GO:0046872">
    <property type="term" value="F:metal ion binding"/>
    <property type="evidence" value="ECO:0007669"/>
    <property type="project" value="UniProtKB-KW"/>
</dbReference>
<dbReference type="SUPFAM" id="SSF53623">
    <property type="entry name" value="MurD-like peptide ligases, catalytic domain"/>
    <property type="match status" value="1"/>
</dbReference>
<evidence type="ECO:0000256" key="6">
    <source>
        <dbReference type="ARBA" id="ARBA00022741"/>
    </source>
</evidence>
<sequence length="450" mass="48289">MSSADNLAKLDAIEAALNKRWPENKIEPTLDRILALVDALGSPQLSYPTIHIAGTNGKTTTSRMVDQLLANLGYRVGRYTSPHLESFTERISIKGEPISAAQMIATYDDVALYFDLIDSRQPHPISYFEALTAMAFVAFAEFPVDIAVIEAGLGGEWDATNVVSSQVSVMTPIGFDHMEYLGNTLTEIAQTKSGIFKPESNVVLAAQSSEVAKVLMAKVAKVSAIPFREGVEFSVKKRSLAVGGQLISLQGIYGDIDDIYLPLYGDHQANNASVALAAVEAFAGLKIDEELVKDAFSKVKSPGRCEIVYKDPTVIIDAAHNPHGAAAIAKTISSEFDFEMVIAVVAVLADKDVAGILQELSKSVDYFIATQNGSNRAMSADELAKIAASYFKPEQIEVITDLNGAITYALEKATLSNQVSDGVTSVLITGSVVTTGTARSILRRMEGSKK</sequence>